<proteinExistence type="predicted"/>
<dbReference type="Gene3D" id="3.40.30.10">
    <property type="entry name" value="Glutaredoxin"/>
    <property type="match status" value="1"/>
</dbReference>
<dbReference type="GO" id="GO:0016209">
    <property type="term" value="F:antioxidant activity"/>
    <property type="evidence" value="ECO:0007669"/>
    <property type="project" value="InterPro"/>
</dbReference>
<reference evidence="3 4" key="1">
    <citation type="submission" date="2017-11" db="EMBL/GenBank/DDBJ databases">
        <title>Taxonomic description and genome sequences of Spirosoma HA7 sp. nov., isolated from pollen microhabitat of Corylus avellana.</title>
        <authorList>
            <person name="Ambika Manirajan B."/>
            <person name="Suarez C."/>
            <person name="Ratering S."/>
            <person name="Geissler-Plaum R."/>
            <person name="Cardinale M."/>
            <person name="Sylvia S."/>
        </authorList>
    </citation>
    <scope>NUCLEOTIDE SEQUENCE [LARGE SCALE GENOMIC DNA]</scope>
    <source>
        <strain evidence="3 4">HA7</strain>
    </source>
</reference>
<dbReference type="InterPro" id="IPR033395">
    <property type="entry name" value="DUF5106"/>
</dbReference>
<organism evidence="3 4">
    <name type="scientific">Spirosoma pollinicola</name>
    <dbReference type="NCBI Taxonomy" id="2057025"/>
    <lineage>
        <taxon>Bacteria</taxon>
        <taxon>Pseudomonadati</taxon>
        <taxon>Bacteroidota</taxon>
        <taxon>Cytophagia</taxon>
        <taxon>Cytophagales</taxon>
        <taxon>Cytophagaceae</taxon>
        <taxon>Spirosoma</taxon>
    </lineage>
</organism>
<sequence>MTSLFKLILVLTLCANATAQTKSGSSTNGFKVEGYINGMRDSTLVLAHWYGATSFIPKDTVLVNAQGYFSFEGDKPLPQGLYLVVPPSKRDIGLHLIITEQQRFSFKTDTANLIKNMKVSQSKENELFYAYQQQLGQFNEEAKTISLKNKAASPSADNTTAKDGLAELTKRAKAYQAQFMKEHKGSFAVELFKATAEPTLPTAPMAANGRADSNWVFNYYKAHYWDGYNWTDERLIRTPVLQTKLNRYIQELTVQNVDSLVKEADWLVGKAKASEVKTYIIWYITSQYERPKVIGTDGVFIHMAEKYWLTGVYPVSDPATLKTMRERVAILKPLQVGKAFPFFKASDTLQHPISLQSLKADYTVIFFYAPHCGHCRDTAPKLKQLADRYFNEGVRVAAIAVDDSEADWKKFIREFRLTNFIHGYDLTHTLSFQRVYDVAMTPTIYILDKDKRIIARQLPFEQVEDFILFHQRQQVGASSSKKVMPGKL</sequence>
<dbReference type="PANTHER" id="PTHR42852">
    <property type="entry name" value="THIOL:DISULFIDE INTERCHANGE PROTEIN DSBE"/>
    <property type="match status" value="1"/>
</dbReference>
<dbReference type="EMBL" id="CP025096">
    <property type="protein sequence ID" value="AUD04089.1"/>
    <property type="molecule type" value="Genomic_DNA"/>
</dbReference>
<dbReference type="Pfam" id="PF00578">
    <property type="entry name" value="AhpC-TSA"/>
    <property type="match status" value="1"/>
</dbReference>
<dbReference type="PROSITE" id="PS51352">
    <property type="entry name" value="THIOREDOXIN_2"/>
    <property type="match status" value="1"/>
</dbReference>
<protein>
    <submittedName>
        <fullName evidence="3">DUF5106 domain-containing protein</fullName>
    </submittedName>
</protein>
<feature type="domain" description="Thioredoxin" evidence="2">
    <location>
        <begin position="334"/>
        <end position="480"/>
    </location>
</feature>
<dbReference type="Pfam" id="PF17127">
    <property type="entry name" value="DUF5106"/>
    <property type="match status" value="1"/>
</dbReference>
<dbReference type="InterPro" id="IPR025380">
    <property type="entry name" value="DUF4369"/>
</dbReference>
<dbReference type="InterPro" id="IPR050553">
    <property type="entry name" value="Thioredoxin_ResA/DsbE_sf"/>
</dbReference>
<dbReference type="RefSeq" id="WP_100990155.1">
    <property type="nucleotide sequence ID" value="NZ_CP025096.1"/>
</dbReference>
<feature type="chain" id="PRO_5014688099" evidence="1">
    <location>
        <begin position="20"/>
        <end position="488"/>
    </location>
</feature>
<dbReference type="InterPro" id="IPR000866">
    <property type="entry name" value="AhpC/TSA"/>
</dbReference>
<dbReference type="OrthoDB" id="6399635at2"/>
<dbReference type="GO" id="GO:0016491">
    <property type="term" value="F:oxidoreductase activity"/>
    <property type="evidence" value="ECO:0007669"/>
    <property type="project" value="InterPro"/>
</dbReference>
<dbReference type="AlphaFoldDB" id="A0A2K8Z2N2"/>
<evidence type="ECO:0000259" key="2">
    <source>
        <dbReference type="PROSITE" id="PS51352"/>
    </source>
</evidence>
<dbReference type="PANTHER" id="PTHR42852:SF13">
    <property type="entry name" value="PROTEIN DIPZ"/>
    <property type="match status" value="1"/>
</dbReference>
<keyword evidence="1" id="KW-0732">Signal</keyword>
<evidence type="ECO:0000256" key="1">
    <source>
        <dbReference type="SAM" id="SignalP"/>
    </source>
</evidence>
<accession>A0A2K8Z2N2</accession>
<keyword evidence="4" id="KW-1185">Reference proteome</keyword>
<evidence type="ECO:0000313" key="4">
    <source>
        <dbReference type="Proteomes" id="UP000232883"/>
    </source>
</evidence>
<feature type="signal peptide" evidence="1">
    <location>
        <begin position="1"/>
        <end position="19"/>
    </location>
</feature>
<dbReference type="InterPro" id="IPR036249">
    <property type="entry name" value="Thioredoxin-like_sf"/>
</dbReference>
<gene>
    <name evidence="3" type="ORF">CWM47_21000</name>
</gene>
<dbReference type="CDD" id="cd02966">
    <property type="entry name" value="TlpA_like_family"/>
    <property type="match status" value="1"/>
</dbReference>
<dbReference type="Proteomes" id="UP000232883">
    <property type="component" value="Chromosome"/>
</dbReference>
<dbReference type="SUPFAM" id="SSF52833">
    <property type="entry name" value="Thioredoxin-like"/>
    <property type="match status" value="1"/>
</dbReference>
<dbReference type="Pfam" id="PF14289">
    <property type="entry name" value="DUF4369"/>
    <property type="match status" value="1"/>
</dbReference>
<dbReference type="KEGG" id="spir:CWM47_21000"/>
<evidence type="ECO:0000313" key="3">
    <source>
        <dbReference type="EMBL" id="AUD04089.1"/>
    </source>
</evidence>
<name>A0A2K8Z2N2_9BACT</name>
<dbReference type="InterPro" id="IPR013766">
    <property type="entry name" value="Thioredoxin_domain"/>
</dbReference>